<keyword evidence="1" id="KW-0269">Exonuclease</keyword>
<dbReference type="SUPFAM" id="SSF56281">
    <property type="entry name" value="Metallo-hydrolase/oxidoreductase"/>
    <property type="match status" value="1"/>
</dbReference>
<proteinExistence type="predicted"/>
<dbReference type="KEGG" id="tsy:THSYN_26205"/>
<protein>
    <recommendedName>
        <fullName evidence="3">Metallo-beta-lactamase domain-containing protein</fullName>
    </recommendedName>
</protein>
<accession>A0A2K8UEX6</accession>
<feature type="domain" description="Metallo-beta-lactamase" evidence="3">
    <location>
        <begin position="2"/>
        <end position="199"/>
    </location>
</feature>
<evidence type="ECO:0000313" key="5">
    <source>
        <dbReference type="Proteomes" id="UP000232638"/>
    </source>
</evidence>
<dbReference type="InterPro" id="IPR001279">
    <property type="entry name" value="Metallo-B-lactamas"/>
</dbReference>
<dbReference type="PANTHER" id="PTHR43694">
    <property type="entry name" value="RIBONUCLEASE J"/>
    <property type="match status" value="1"/>
</dbReference>
<gene>
    <name evidence="4" type="ORF">THSYN_26205</name>
</gene>
<dbReference type="OrthoDB" id="9803916at2"/>
<dbReference type="InterPro" id="IPR042173">
    <property type="entry name" value="RNase_J_2"/>
</dbReference>
<sequence>MCIEVASEDGTRILLDLGMPLYDANHEDVPRDTQQRPTRELIAEKVLPDVAALYADDPAAPAFSAIILTHAHLDHYGLAHHAHPDIPVYGSRGTIALLEVGRIFFPDAALPGDLRELPEHGPLLIGALAVTAIPVDHGAPDSRALFVESNGQRLLYSGDLRAHGRTGYRFDALLRDTRLHGIDWLLLEGMTLGASASPHGQRSEQDVEESLVMIARRDNDKLLAVIAPGQNLDRLVSCFRAAKRSGRLLVVDPYQAFVLMKLAPLSASIPQFTWDGIRVCFAPHQVERLRNAGLMQLVWDMRIAAKVSTDELAENPGAYLMCARAGFGMTKVFDKIGPSRVSLVWSQWSGYWRRGGCPIREWSERTGVEARFVHSGGHAWPEDLKRLAEALQPKQLVIVHTEGGAGTTFASPPCLSSDLV</sequence>
<evidence type="ECO:0000256" key="1">
    <source>
        <dbReference type="ARBA" id="ARBA00022839"/>
    </source>
</evidence>
<dbReference type="RefSeq" id="WP_100921753.1">
    <property type="nucleotide sequence ID" value="NZ_CP020370.1"/>
</dbReference>
<dbReference type="GO" id="GO:0004527">
    <property type="term" value="F:exonuclease activity"/>
    <property type="evidence" value="ECO:0007669"/>
    <property type="project" value="UniProtKB-KW"/>
</dbReference>
<dbReference type="AlphaFoldDB" id="A0A2K8UEX6"/>
<keyword evidence="1" id="KW-0540">Nuclease</keyword>
<keyword evidence="5" id="KW-1185">Reference proteome</keyword>
<keyword evidence="2" id="KW-0694">RNA-binding</keyword>
<dbReference type="Pfam" id="PF12706">
    <property type="entry name" value="Lactamase_B_2"/>
    <property type="match status" value="1"/>
</dbReference>
<evidence type="ECO:0000259" key="3">
    <source>
        <dbReference type="SMART" id="SM00849"/>
    </source>
</evidence>
<evidence type="ECO:0000256" key="2">
    <source>
        <dbReference type="ARBA" id="ARBA00022884"/>
    </source>
</evidence>
<dbReference type="PANTHER" id="PTHR43694:SF1">
    <property type="entry name" value="RIBONUCLEASE J"/>
    <property type="match status" value="1"/>
</dbReference>
<dbReference type="Gene3D" id="3.60.15.10">
    <property type="entry name" value="Ribonuclease Z/Hydroxyacylglutathione hydrolase-like"/>
    <property type="match status" value="1"/>
</dbReference>
<dbReference type="InterPro" id="IPR036866">
    <property type="entry name" value="RibonucZ/Hydroxyglut_hydro"/>
</dbReference>
<dbReference type="Proteomes" id="UP000232638">
    <property type="component" value="Chromosome"/>
</dbReference>
<dbReference type="GO" id="GO:0003723">
    <property type="term" value="F:RNA binding"/>
    <property type="evidence" value="ECO:0007669"/>
    <property type="project" value="UniProtKB-KW"/>
</dbReference>
<evidence type="ECO:0000313" key="4">
    <source>
        <dbReference type="EMBL" id="AUB84085.1"/>
    </source>
</evidence>
<keyword evidence="1" id="KW-0378">Hydrolase</keyword>
<organism evidence="4 5">
    <name type="scientific">Candidatus Thiodictyon syntrophicum</name>
    <dbReference type="NCBI Taxonomy" id="1166950"/>
    <lineage>
        <taxon>Bacteria</taxon>
        <taxon>Pseudomonadati</taxon>
        <taxon>Pseudomonadota</taxon>
        <taxon>Gammaproteobacteria</taxon>
        <taxon>Chromatiales</taxon>
        <taxon>Chromatiaceae</taxon>
        <taxon>Thiodictyon</taxon>
    </lineage>
</organism>
<name>A0A2K8UEX6_9GAMM</name>
<dbReference type="EMBL" id="CP020370">
    <property type="protein sequence ID" value="AUB84085.1"/>
    <property type="molecule type" value="Genomic_DNA"/>
</dbReference>
<reference evidence="4 5" key="1">
    <citation type="submission" date="2017-03" db="EMBL/GenBank/DDBJ databases">
        <title>Complete genome sequence of Candidatus 'Thiodictyon syntrophicum' sp. nov. strain Cad16T, a photolithoautotroph purple sulfur bacterium isolated from an alpine meromictic lake.</title>
        <authorList>
            <person name="Luedin S.M."/>
            <person name="Pothier J.F."/>
            <person name="Danza F."/>
            <person name="Storelli N."/>
            <person name="Wittwer M."/>
            <person name="Tonolla M."/>
        </authorList>
    </citation>
    <scope>NUCLEOTIDE SEQUENCE [LARGE SCALE GENOMIC DNA]</scope>
    <source>
        <strain evidence="4 5">Cad16T</strain>
    </source>
</reference>
<dbReference type="SMART" id="SM00849">
    <property type="entry name" value="Lactamase_B"/>
    <property type="match status" value="1"/>
</dbReference>
<dbReference type="Gene3D" id="3.40.50.10710">
    <property type="entry name" value="Metallo-hydrolase/oxidoreductase"/>
    <property type="match status" value="1"/>
</dbReference>